<keyword evidence="10 12" id="KW-1133">Transmembrane helix</keyword>
<dbReference type="GO" id="GO:0015886">
    <property type="term" value="P:heme transport"/>
    <property type="evidence" value="ECO:0007669"/>
    <property type="project" value="InterPro"/>
</dbReference>
<keyword evidence="9 12" id="KW-0201">Cytochrome c-type biogenesis</keyword>
<evidence type="ECO:0000313" key="13">
    <source>
        <dbReference type="EMBL" id="MTD94916.1"/>
    </source>
</evidence>
<keyword evidence="6 12" id="KW-1003">Cell membrane</keyword>
<dbReference type="InterPro" id="IPR007078">
    <property type="entry name" value="Haem_export_protD_CcmD"/>
</dbReference>
<comment type="similarity">
    <text evidence="3 12">Belongs to the CcmD/CycX/HelD family.</text>
</comment>
<evidence type="ECO:0000256" key="12">
    <source>
        <dbReference type="RuleBase" id="RU363101"/>
    </source>
</evidence>
<keyword evidence="7 12" id="KW-0997">Cell inner membrane</keyword>
<evidence type="ECO:0000256" key="7">
    <source>
        <dbReference type="ARBA" id="ARBA00022519"/>
    </source>
</evidence>
<name>A0A6I3KM61_9HYPH</name>
<evidence type="ECO:0000256" key="10">
    <source>
        <dbReference type="ARBA" id="ARBA00022989"/>
    </source>
</evidence>
<comment type="function">
    <text evidence="1 12">Required for the export of heme to the periplasm for the biogenesis of c-type cytochromes.</text>
</comment>
<evidence type="ECO:0000256" key="2">
    <source>
        <dbReference type="ARBA" id="ARBA00004377"/>
    </source>
</evidence>
<proteinExistence type="inferred from homology"/>
<accession>A0A6I3KM61</accession>
<reference evidence="13 14" key="1">
    <citation type="submission" date="2019-11" db="EMBL/GenBank/DDBJ databases">
        <title>Identification of a novel strain.</title>
        <authorList>
            <person name="Xu Q."/>
            <person name="Wang G."/>
        </authorList>
    </citation>
    <scope>NUCLEOTIDE SEQUENCE [LARGE SCALE GENOMIC DNA]</scope>
    <source>
        <strain evidence="14">xq</strain>
    </source>
</reference>
<dbReference type="AlphaFoldDB" id="A0A6I3KM61"/>
<organism evidence="13 14">
    <name type="scientific">Hyphomicrobium album</name>
    <dbReference type="NCBI Taxonomy" id="2665159"/>
    <lineage>
        <taxon>Bacteria</taxon>
        <taxon>Pseudomonadati</taxon>
        <taxon>Pseudomonadota</taxon>
        <taxon>Alphaproteobacteria</taxon>
        <taxon>Hyphomicrobiales</taxon>
        <taxon>Hyphomicrobiaceae</taxon>
        <taxon>Hyphomicrobium</taxon>
    </lineage>
</organism>
<evidence type="ECO:0000256" key="1">
    <source>
        <dbReference type="ARBA" id="ARBA00002442"/>
    </source>
</evidence>
<evidence type="ECO:0000256" key="3">
    <source>
        <dbReference type="ARBA" id="ARBA00008741"/>
    </source>
</evidence>
<dbReference type="Pfam" id="PF04995">
    <property type="entry name" value="CcmD"/>
    <property type="match status" value="1"/>
</dbReference>
<keyword evidence="11 12" id="KW-0472">Membrane</keyword>
<dbReference type="GO" id="GO:0017004">
    <property type="term" value="P:cytochrome complex assembly"/>
    <property type="evidence" value="ECO:0007669"/>
    <property type="project" value="UniProtKB-KW"/>
</dbReference>
<feature type="transmembrane region" description="Helical" evidence="12">
    <location>
        <begin position="6"/>
        <end position="30"/>
    </location>
</feature>
<evidence type="ECO:0000256" key="9">
    <source>
        <dbReference type="ARBA" id="ARBA00022748"/>
    </source>
</evidence>
<keyword evidence="8 12" id="KW-0812">Transmembrane</keyword>
<evidence type="ECO:0000256" key="5">
    <source>
        <dbReference type="ARBA" id="ARBA00022448"/>
    </source>
</evidence>
<evidence type="ECO:0000256" key="4">
    <source>
        <dbReference type="ARBA" id="ARBA00016461"/>
    </source>
</evidence>
<evidence type="ECO:0000313" key="14">
    <source>
        <dbReference type="Proteomes" id="UP000440694"/>
    </source>
</evidence>
<protein>
    <recommendedName>
        <fullName evidence="4 12">Heme exporter protein D</fullName>
    </recommendedName>
</protein>
<comment type="subcellular location">
    <subcellularLocation>
        <location evidence="2 12">Cell inner membrane</location>
        <topology evidence="2 12">Single-pass membrane protein</topology>
    </subcellularLocation>
</comment>
<keyword evidence="14" id="KW-1185">Reference proteome</keyword>
<dbReference type="GO" id="GO:0005886">
    <property type="term" value="C:plasma membrane"/>
    <property type="evidence" value="ECO:0007669"/>
    <property type="project" value="UniProtKB-SubCell"/>
</dbReference>
<sequence length="52" mass="5649">MDLGPHASFIWSAYAAVTVVIGAIIAWLVVDGRQLERRLADLAARGVKRRSA</sequence>
<dbReference type="EMBL" id="WMBQ01000001">
    <property type="protein sequence ID" value="MTD94916.1"/>
    <property type="molecule type" value="Genomic_DNA"/>
</dbReference>
<evidence type="ECO:0000256" key="8">
    <source>
        <dbReference type="ARBA" id="ARBA00022692"/>
    </source>
</evidence>
<comment type="caution">
    <text evidence="13">The sequence shown here is derived from an EMBL/GenBank/DDBJ whole genome shotgun (WGS) entry which is preliminary data.</text>
</comment>
<keyword evidence="5 12" id="KW-0813">Transport</keyword>
<evidence type="ECO:0000256" key="11">
    <source>
        <dbReference type="ARBA" id="ARBA00023136"/>
    </source>
</evidence>
<dbReference type="Proteomes" id="UP000440694">
    <property type="component" value="Unassembled WGS sequence"/>
</dbReference>
<gene>
    <name evidence="13" type="primary">ccmD</name>
    <name evidence="13" type="ORF">GIW81_11300</name>
</gene>
<dbReference type="RefSeq" id="WP_154739280.1">
    <property type="nucleotide sequence ID" value="NZ_WMBQ01000001.1"/>
</dbReference>
<evidence type="ECO:0000256" key="6">
    <source>
        <dbReference type="ARBA" id="ARBA00022475"/>
    </source>
</evidence>
<dbReference type="NCBIfam" id="TIGR03141">
    <property type="entry name" value="cytochro_ccmD"/>
    <property type="match status" value="1"/>
</dbReference>